<dbReference type="InterPro" id="IPR032675">
    <property type="entry name" value="LRR_dom_sf"/>
</dbReference>
<dbReference type="GO" id="GO:0019005">
    <property type="term" value="C:SCF ubiquitin ligase complex"/>
    <property type="evidence" value="ECO:0007669"/>
    <property type="project" value="TreeGrafter"/>
</dbReference>
<name>A0A077WDV6_9FUNG</name>
<dbReference type="GO" id="GO:0031146">
    <property type="term" value="P:SCF-dependent proteasomal ubiquitin-dependent protein catabolic process"/>
    <property type="evidence" value="ECO:0007669"/>
    <property type="project" value="TreeGrafter"/>
</dbReference>
<sequence>MTPQYATLVWRDIEITNNTDIHQKHMLQCLGSHVKKVTFRELSSDRLIQAMRMLINQQCTGLHQLEFIQCKIIDVSIFLCLLEQLTRYPTMTTLLFHEAYQSNVDLIQVMDACPHLKRLSYMTNINGNSNTSSSNVPMHQCQQSSKITHLHLHGGILQAGDDISRILHHCPCLESLFLCCDTRTCRRPFDLEKIQQLCPKLTMMECNIDCGGGFLSSWQQQDDNNSKATSMDLKQFVALEQKGYGSDQMTPTLVRHGHTLQVLSLSRDDRLCGMQTEWRNLDDWIKGSTLCVLSLDNINIKGHTVAALLRRSPQVEEFLWVTPRADRMTNDVADALCTLDQLRCLHIGYYATNGSTSCDDGKRIAGVDGFERLFEYLGKVNRLQVLGMMGRGLVTDRMLKHVAAISTLKKLGLWYVAATDDDLSNDGMIHFASNLQTTWLEYLQLAHMNALSDKVLSQLVKKQQHLKHVDLAGCNLVTNAGLLQLLDMSGIRSISVNNCALITRSVMAEFQTRLGKHMVDFSSSSD</sequence>
<protein>
    <recommendedName>
        <fullName evidence="2">F-box domain-containing protein</fullName>
    </recommendedName>
</protein>
<dbReference type="PANTHER" id="PTHR13318">
    <property type="entry name" value="PARTNER OF PAIRED, ISOFORM B-RELATED"/>
    <property type="match status" value="1"/>
</dbReference>
<dbReference type="SUPFAM" id="SSF52047">
    <property type="entry name" value="RNI-like"/>
    <property type="match status" value="2"/>
</dbReference>
<accession>A0A077WDV6</accession>
<gene>
    <name evidence="1" type="ORF">LRAMOSA08103</name>
</gene>
<dbReference type="EMBL" id="LK023317">
    <property type="protein sequence ID" value="CDS05575.1"/>
    <property type="molecule type" value="Genomic_DNA"/>
</dbReference>
<evidence type="ECO:0008006" key="2">
    <source>
        <dbReference type="Google" id="ProtNLM"/>
    </source>
</evidence>
<organism evidence="1">
    <name type="scientific">Lichtheimia ramosa</name>
    <dbReference type="NCBI Taxonomy" id="688394"/>
    <lineage>
        <taxon>Eukaryota</taxon>
        <taxon>Fungi</taxon>
        <taxon>Fungi incertae sedis</taxon>
        <taxon>Mucoromycota</taxon>
        <taxon>Mucoromycotina</taxon>
        <taxon>Mucoromycetes</taxon>
        <taxon>Mucorales</taxon>
        <taxon>Lichtheimiaceae</taxon>
        <taxon>Lichtheimia</taxon>
    </lineage>
</organism>
<dbReference type="AlphaFoldDB" id="A0A077WDV6"/>
<dbReference type="OrthoDB" id="2227717at2759"/>
<dbReference type="Gene3D" id="3.80.10.10">
    <property type="entry name" value="Ribonuclease Inhibitor"/>
    <property type="match status" value="1"/>
</dbReference>
<reference evidence="1" key="1">
    <citation type="journal article" date="2014" name="Genome Announc.">
        <title>De novo whole-genome sequence and genome annotation of Lichtheimia ramosa.</title>
        <authorList>
            <person name="Linde J."/>
            <person name="Schwartze V."/>
            <person name="Binder U."/>
            <person name="Lass-Florl C."/>
            <person name="Voigt K."/>
            <person name="Horn F."/>
        </authorList>
    </citation>
    <scope>NUCLEOTIDE SEQUENCE</scope>
    <source>
        <strain evidence="1">JMRC FSU:6197</strain>
    </source>
</reference>
<proteinExistence type="predicted"/>
<evidence type="ECO:0000313" key="1">
    <source>
        <dbReference type="EMBL" id="CDS05575.1"/>
    </source>
</evidence>